<comment type="similarity">
    <text evidence="12">Belongs to the cytochrome b561 family.</text>
</comment>
<evidence type="ECO:0000256" key="2">
    <source>
        <dbReference type="ARBA" id="ARBA00004651"/>
    </source>
</evidence>
<evidence type="ECO:0000256" key="11">
    <source>
        <dbReference type="ARBA" id="ARBA00023136"/>
    </source>
</evidence>
<keyword evidence="9 13" id="KW-1133">Transmembrane helix</keyword>
<keyword evidence="8" id="KW-0249">Electron transport</keyword>
<dbReference type="PANTHER" id="PTHR30529">
    <property type="entry name" value="CYTOCHROME B561"/>
    <property type="match status" value="1"/>
</dbReference>
<evidence type="ECO:0000256" key="6">
    <source>
        <dbReference type="ARBA" id="ARBA00022692"/>
    </source>
</evidence>
<reference evidence="15 16" key="1">
    <citation type="journal article" date="2015" name="Int. J. Syst. Evol. Microbiol.">
        <title>Sphingomonas hengshuiensis sp. nov., isolated from lake wetland.</title>
        <authorList>
            <person name="Wei S."/>
            <person name="Wang T."/>
            <person name="Liu H."/>
            <person name="Zhang C."/>
            <person name="Guo J."/>
            <person name="Wang Q."/>
            <person name="Liang K."/>
            <person name="Zhang Z."/>
        </authorList>
    </citation>
    <scope>NUCLEOTIDE SEQUENCE [LARGE SCALE GENOMIC DNA]</scope>
    <source>
        <strain evidence="15 16">WHSC-8</strain>
    </source>
</reference>
<evidence type="ECO:0000256" key="3">
    <source>
        <dbReference type="ARBA" id="ARBA00022448"/>
    </source>
</evidence>
<organism evidence="15 16">
    <name type="scientific">Sphingomonas hengshuiensis</name>
    <dbReference type="NCBI Taxonomy" id="1609977"/>
    <lineage>
        <taxon>Bacteria</taxon>
        <taxon>Pseudomonadati</taxon>
        <taxon>Pseudomonadota</taxon>
        <taxon>Alphaproteobacteria</taxon>
        <taxon>Sphingomonadales</taxon>
        <taxon>Sphingomonadaceae</taxon>
        <taxon>Sphingomonas</taxon>
    </lineage>
</organism>
<dbReference type="PANTHER" id="PTHR30529:SF1">
    <property type="entry name" value="CYTOCHROME B561 HOMOLOG 2"/>
    <property type="match status" value="1"/>
</dbReference>
<keyword evidence="10" id="KW-0408">Iron</keyword>
<dbReference type="GO" id="GO:0046872">
    <property type="term" value="F:metal ion binding"/>
    <property type="evidence" value="ECO:0007669"/>
    <property type="project" value="UniProtKB-KW"/>
</dbReference>
<evidence type="ECO:0000256" key="1">
    <source>
        <dbReference type="ARBA" id="ARBA00001970"/>
    </source>
</evidence>
<evidence type="ECO:0000256" key="7">
    <source>
        <dbReference type="ARBA" id="ARBA00022723"/>
    </source>
</evidence>
<dbReference type="KEGG" id="sphi:TS85_19355"/>
<keyword evidence="7" id="KW-0479">Metal-binding</keyword>
<gene>
    <name evidence="15" type="ORF">TS85_19355</name>
</gene>
<evidence type="ECO:0000256" key="12">
    <source>
        <dbReference type="ARBA" id="ARBA00037975"/>
    </source>
</evidence>
<keyword evidence="16" id="KW-1185">Reference proteome</keyword>
<dbReference type="SUPFAM" id="SSF81342">
    <property type="entry name" value="Transmembrane di-heme cytochromes"/>
    <property type="match status" value="1"/>
</dbReference>
<dbReference type="EMBL" id="CP010836">
    <property type="protein sequence ID" value="AJP74663.1"/>
    <property type="molecule type" value="Genomic_DNA"/>
</dbReference>
<comment type="subcellular location">
    <subcellularLocation>
        <location evidence="2">Cell membrane</location>
        <topology evidence="2">Multi-pass membrane protein</topology>
    </subcellularLocation>
</comment>
<dbReference type="InterPro" id="IPR052168">
    <property type="entry name" value="Cytochrome_b561_oxidase"/>
</dbReference>
<feature type="transmembrane region" description="Helical" evidence="13">
    <location>
        <begin position="137"/>
        <end position="158"/>
    </location>
</feature>
<accession>A0A7U5BG54</accession>
<feature type="transmembrane region" description="Helical" evidence="13">
    <location>
        <begin position="81"/>
        <end position="101"/>
    </location>
</feature>
<dbReference type="Proteomes" id="UP000032300">
    <property type="component" value="Chromosome"/>
</dbReference>
<keyword evidence="6 13" id="KW-0812">Transmembrane</keyword>
<evidence type="ECO:0000256" key="13">
    <source>
        <dbReference type="SAM" id="Phobius"/>
    </source>
</evidence>
<evidence type="ECO:0000313" key="16">
    <source>
        <dbReference type="Proteomes" id="UP000032300"/>
    </source>
</evidence>
<evidence type="ECO:0000256" key="4">
    <source>
        <dbReference type="ARBA" id="ARBA00022475"/>
    </source>
</evidence>
<name>A0A7U5BG54_9SPHN</name>
<evidence type="ECO:0000256" key="10">
    <source>
        <dbReference type="ARBA" id="ARBA00023004"/>
    </source>
</evidence>
<keyword evidence="4" id="KW-1003">Cell membrane</keyword>
<dbReference type="GO" id="GO:0005886">
    <property type="term" value="C:plasma membrane"/>
    <property type="evidence" value="ECO:0007669"/>
    <property type="project" value="UniProtKB-SubCell"/>
</dbReference>
<dbReference type="InterPro" id="IPR016174">
    <property type="entry name" value="Di-haem_cyt_TM"/>
</dbReference>
<dbReference type="AlphaFoldDB" id="A0A7U5BG54"/>
<evidence type="ECO:0000313" key="15">
    <source>
        <dbReference type="EMBL" id="AJP74663.1"/>
    </source>
</evidence>
<feature type="transmembrane region" description="Helical" evidence="13">
    <location>
        <begin position="41"/>
        <end position="60"/>
    </location>
</feature>
<proteinExistence type="inferred from homology"/>
<dbReference type="GO" id="GO:0022904">
    <property type="term" value="P:respiratory electron transport chain"/>
    <property type="evidence" value="ECO:0007669"/>
    <property type="project" value="InterPro"/>
</dbReference>
<comment type="cofactor">
    <cofactor evidence="1">
        <name>heme b</name>
        <dbReference type="ChEBI" id="CHEBI:60344"/>
    </cofactor>
</comment>
<evidence type="ECO:0000256" key="5">
    <source>
        <dbReference type="ARBA" id="ARBA00022617"/>
    </source>
</evidence>
<evidence type="ECO:0000256" key="9">
    <source>
        <dbReference type="ARBA" id="ARBA00022989"/>
    </source>
</evidence>
<dbReference type="GO" id="GO:0009055">
    <property type="term" value="F:electron transfer activity"/>
    <property type="evidence" value="ECO:0007669"/>
    <property type="project" value="InterPro"/>
</dbReference>
<protein>
    <recommendedName>
        <fullName evidence="14">Cytochrome b561 bacterial/Ni-hydrogenase domain-containing protein</fullName>
    </recommendedName>
</protein>
<dbReference type="Pfam" id="PF01292">
    <property type="entry name" value="Ni_hydr_CYTB"/>
    <property type="match status" value="1"/>
</dbReference>
<sequence length="178" mass="20293">MHYDRVSIALHWATAALVIAQFVTAQTWGWFDRPTHRFLVITHMSLGVLLTAVIVARLVWRLLPGHRVAPLTAGWQTIAARAVHGLLYLLLAAEAVLGWIGRWSEGKPLNFFGLLLQPPFAAWSREEHHMMMERHELVGWIIVVLAFGHALAALYHHYHVRDRVLVRMAPWVKAPLAR</sequence>
<dbReference type="InterPro" id="IPR011577">
    <property type="entry name" value="Cyt_b561_bac/Ni-Hgenase"/>
</dbReference>
<keyword evidence="3" id="KW-0813">Transport</keyword>
<reference evidence="15 16" key="2">
    <citation type="submission" date="2015-02" db="EMBL/GenBank/DDBJ databases">
        <title>The complete genome of Sphingomonas hengshuiensis sp. WHSC-8 isolated from soil of Hengshui Lake.</title>
        <authorList>
            <person name="Wei S."/>
            <person name="Guo J."/>
            <person name="Su C."/>
            <person name="Wu R."/>
            <person name="Zhang Z."/>
            <person name="Liang K."/>
            <person name="Li H."/>
            <person name="Wang T."/>
            <person name="Liu H."/>
            <person name="Zhang C."/>
            <person name="Li Z."/>
            <person name="Wang Q."/>
            <person name="Meng J."/>
        </authorList>
    </citation>
    <scope>NUCLEOTIDE SEQUENCE [LARGE SCALE GENOMIC DNA]</scope>
    <source>
        <strain evidence="15 16">WHSC-8</strain>
    </source>
</reference>
<feature type="domain" description="Cytochrome b561 bacterial/Ni-hydrogenase" evidence="14">
    <location>
        <begin position="2"/>
        <end position="170"/>
    </location>
</feature>
<keyword evidence="5" id="KW-0349">Heme</keyword>
<evidence type="ECO:0000259" key="14">
    <source>
        <dbReference type="Pfam" id="PF01292"/>
    </source>
</evidence>
<keyword evidence="11 13" id="KW-0472">Membrane</keyword>
<dbReference type="GO" id="GO:0020037">
    <property type="term" value="F:heme binding"/>
    <property type="evidence" value="ECO:0007669"/>
    <property type="project" value="TreeGrafter"/>
</dbReference>
<evidence type="ECO:0000256" key="8">
    <source>
        <dbReference type="ARBA" id="ARBA00022982"/>
    </source>
</evidence>